<sequence>KKKKKQFKSRWETVSRDEEHVYVATTNGMLYSWKISEMKEKGNEFWTQLRKQQADIRNIPTIVGSQCGSIHDGFVDPDTLMTPGEKRPSEMLTSHSNMSAAMLNSGSSPAPRRDQKPSPYLTNNKKRKSVTHGEQKSSSIPALSGNYSASYEEIVIDDIAAEARKGQGLDYKSEDVEDYEDIIEVVDDDYDDNDGHGEVLSDFDDNLLMIRPEDEVTASAMKITSAGVLLCFGYR</sequence>
<organism evidence="2 3">
    <name type="scientific">Reticulomyxa filosa</name>
    <dbReference type="NCBI Taxonomy" id="46433"/>
    <lineage>
        <taxon>Eukaryota</taxon>
        <taxon>Sar</taxon>
        <taxon>Rhizaria</taxon>
        <taxon>Retaria</taxon>
        <taxon>Foraminifera</taxon>
        <taxon>Monothalamids</taxon>
        <taxon>Reticulomyxidae</taxon>
        <taxon>Reticulomyxa</taxon>
    </lineage>
</organism>
<gene>
    <name evidence="2" type="ORF">RFI_11722</name>
</gene>
<name>X6NGI3_RETFI</name>
<evidence type="ECO:0000313" key="2">
    <source>
        <dbReference type="EMBL" id="ETO25410.1"/>
    </source>
</evidence>
<protein>
    <submittedName>
        <fullName evidence="2">Uncharacterized protein</fullName>
    </submittedName>
</protein>
<dbReference type="Proteomes" id="UP000023152">
    <property type="component" value="Unassembled WGS sequence"/>
</dbReference>
<proteinExistence type="predicted"/>
<evidence type="ECO:0000313" key="3">
    <source>
        <dbReference type="Proteomes" id="UP000023152"/>
    </source>
</evidence>
<reference evidence="2 3" key="1">
    <citation type="journal article" date="2013" name="Curr. Biol.">
        <title>The Genome of the Foraminiferan Reticulomyxa filosa.</title>
        <authorList>
            <person name="Glockner G."/>
            <person name="Hulsmann N."/>
            <person name="Schleicher M."/>
            <person name="Noegel A.A."/>
            <person name="Eichinger L."/>
            <person name="Gallinger C."/>
            <person name="Pawlowski J."/>
            <person name="Sierra R."/>
            <person name="Euteneuer U."/>
            <person name="Pillet L."/>
            <person name="Moustafa A."/>
            <person name="Platzer M."/>
            <person name="Groth M."/>
            <person name="Szafranski K."/>
            <person name="Schliwa M."/>
        </authorList>
    </citation>
    <scope>NUCLEOTIDE SEQUENCE [LARGE SCALE GENOMIC DNA]</scope>
</reference>
<keyword evidence="3" id="KW-1185">Reference proteome</keyword>
<feature type="region of interest" description="Disordered" evidence="1">
    <location>
        <begin position="100"/>
        <end position="143"/>
    </location>
</feature>
<evidence type="ECO:0000256" key="1">
    <source>
        <dbReference type="SAM" id="MobiDB-lite"/>
    </source>
</evidence>
<feature type="non-terminal residue" evidence="2">
    <location>
        <position position="1"/>
    </location>
</feature>
<dbReference type="EMBL" id="ASPP01008560">
    <property type="protein sequence ID" value="ETO25410.1"/>
    <property type="molecule type" value="Genomic_DNA"/>
</dbReference>
<accession>X6NGI3</accession>
<dbReference type="AlphaFoldDB" id="X6NGI3"/>
<comment type="caution">
    <text evidence="2">The sequence shown here is derived from an EMBL/GenBank/DDBJ whole genome shotgun (WGS) entry which is preliminary data.</text>
</comment>